<dbReference type="GeneID" id="18254325"/>
<dbReference type="OMA" id="INKRWHW"/>
<proteinExistence type="evidence at protein level"/>
<dbReference type="GO" id="GO:0000177">
    <property type="term" value="C:cytoplasmic exosome (RNase complex)"/>
    <property type="evidence" value="ECO:0007669"/>
    <property type="project" value="TreeGrafter"/>
</dbReference>
<protein>
    <recommendedName>
        <fullName evidence="6">Ribosomal RNA-processing protein 42</fullName>
    </recommendedName>
</protein>
<dbReference type="SUPFAM" id="SSF54211">
    <property type="entry name" value="Ribosomal protein S5 domain 2-like"/>
    <property type="match status" value="1"/>
</dbReference>
<dbReference type="eggNOG" id="KOG1612">
    <property type="taxonomic scope" value="Eukaryota"/>
</dbReference>
<evidence type="ECO:0007829" key="11">
    <source>
        <dbReference type="PDB" id="8PEL"/>
    </source>
</evidence>
<evidence type="ECO:0000256" key="5">
    <source>
        <dbReference type="ARBA" id="ARBA00022835"/>
    </source>
</evidence>
<dbReference type="KEGG" id="cthr:CTHT_0002870"/>
<keyword evidence="4" id="KW-0963">Cytoplasm</keyword>
<evidence type="ECO:0000256" key="3">
    <source>
        <dbReference type="ARBA" id="ARBA00006678"/>
    </source>
</evidence>
<dbReference type="GO" id="GO:0035925">
    <property type="term" value="F:mRNA 3'-UTR AU-rich region binding"/>
    <property type="evidence" value="ECO:0007669"/>
    <property type="project" value="TreeGrafter"/>
</dbReference>
<reference evidence="11 12" key="2">
    <citation type="journal article" date="2024" name="bioRxiv">
        <title>Beyond static structures: quantitative dynamics in the eukaryotic RNA exosome complex.</title>
        <authorList>
            <person name="Liebau J."/>
            <person name="Lazzaretti D."/>
            <person name="Bichler A."/>
            <person name="Pilsl M."/>
            <person name="Sprangers R."/>
        </authorList>
    </citation>
    <scope>STRUCTURE BY ELECTRON MICROSCOPY (3.19 ANGSTROMS)</scope>
</reference>
<dbReference type="GO" id="GO:0071028">
    <property type="term" value="P:nuclear mRNA surveillance"/>
    <property type="evidence" value="ECO:0007669"/>
    <property type="project" value="TreeGrafter"/>
</dbReference>
<evidence type="ECO:0000256" key="7">
    <source>
        <dbReference type="SAM" id="MobiDB-lite"/>
    </source>
</evidence>
<dbReference type="GO" id="GO:0000176">
    <property type="term" value="C:nuclear exosome (RNase complex)"/>
    <property type="evidence" value="ECO:0007669"/>
    <property type="project" value="TreeGrafter"/>
</dbReference>
<feature type="region of interest" description="Disordered" evidence="7">
    <location>
        <begin position="279"/>
        <end position="362"/>
    </location>
</feature>
<gene>
    <name evidence="9" type="ORF">CTHT_0002870</name>
</gene>
<evidence type="ECO:0000313" key="9">
    <source>
        <dbReference type="EMBL" id="EGS23592.1"/>
    </source>
</evidence>
<dbReference type="PANTHER" id="PTHR11097">
    <property type="entry name" value="EXOSOME COMPLEX EXONUCLEASE RIBOSOMAL RNA PROCESSING PROTEIN"/>
    <property type="match status" value="1"/>
</dbReference>
<dbReference type="EMDB" id="EMD-18825"/>
<organism evidence="10">
    <name type="scientific">Chaetomium thermophilum (strain DSM 1495 / CBS 144.50 / IMI 039719)</name>
    <name type="common">Thermochaetoides thermophila</name>
    <dbReference type="NCBI Taxonomy" id="759272"/>
    <lineage>
        <taxon>Eukaryota</taxon>
        <taxon>Fungi</taxon>
        <taxon>Dikarya</taxon>
        <taxon>Ascomycota</taxon>
        <taxon>Pezizomycotina</taxon>
        <taxon>Sordariomycetes</taxon>
        <taxon>Sordariomycetidae</taxon>
        <taxon>Sordariales</taxon>
        <taxon>Chaetomiaceae</taxon>
        <taxon>Thermochaetoides</taxon>
    </lineage>
</organism>
<evidence type="ECO:0000256" key="2">
    <source>
        <dbReference type="ARBA" id="ARBA00004604"/>
    </source>
</evidence>
<keyword evidence="5" id="KW-0271">Exosome</keyword>
<evidence type="ECO:0000256" key="4">
    <source>
        <dbReference type="ARBA" id="ARBA00022490"/>
    </source>
</evidence>
<evidence type="ECO:0000256" key="6">
    <source>
        <dbReference type="ARBA" id="ARBA00042523"/>
    </source>
</evidence>
<dbReference type="Proteomes" id="UP000008066">
    <property type="component" value="Unassembled WGS sequence"/>
</dbReference>
<dbReference type="GO" id="GO:0034475">
    <property type="term" value="P:U4 snRNA 3'-end processing"/>
    <property type="evidence" value="ECO:0007669"/>
    <property type="project" value="TreeGrafter"/>
</dbReference>
<feature type="compositionally biased region" description="Low complexity" evidence="7">
    <location>
        <begin position="341"/>
        <end position="352"/>
    </location>
</feature>
<dbReference type="STRING" id="759272.G0RZG4"/>
<dbReference type="PDB" id="8R1O">
    <property type="method" value="EM"/>
    <property type="resolution" value="3.19 A"/>
    <property type="chains" value="E=1-413"/>
</dbReference>
<comment type="similarity">
    <text evidence="3">Belongs to the RNase PH family.</text>
</comment>
<dbReference type="InterPro" id="IPR001247">
    <property type="entry name" value="ExoRNase_PH_dom1"/>
</dbReference>
<dbReference type="Pfam" id="PF01138">
    <property type="entry name" value="RNase_PH"/>
    <property type="match status" value="1"/>
</dbReference>
<dbReference type="InterPro" id="IPR020568">
    <property type="entry name" value="Ribosomal_Su5_D2-typ_SF"/>
</dbReference>
<dbReference type="AlphaFoldDB" id="G0RZG4"/>
<dbReference type="HOGENOM" id="CLU_046570_0_0_1"/>
<dbReference type="PANTHER" id="PTHR11097:SF8">
    <property type="entry name" value="EXOSOME COMPLEX COMPONENT RRP42"/>
    <property type="match status" value="1"/>
</dbReference>
<dbReference type="RefSeq" id="XP_006690834.1">
    <property type="nucleotide sequence ID" value="XM_006690771.1"/>
</dbReference>
<dbReference type="InterPro" id="IPR050590">
    <property type="entry name" value="Exosome_comp_Rrp42_subfam"/>
</dbReference>
<keyword evidence="11 12" id="KW-0002">3D-structure</keyword>
<dbReference type="GO" id="GO:0071035">
    <property type="term" value="P:nuclear polyadenylation-dependent rRNA catabolic process"/>
    <property type="evidence" value="ECO:0007669"/>
    <property type="project" value="TreeGrafter"/>
</dbReference>
<dbReference type="InterPro" id="IPR027408">
    <property type="entry name" value="PNPase/RNase_PH_dom_sf"/>
</dbReference>
<dbReference type="Gene3D" id="3.30.230.70">
    <property type="entry name" value="GHMP Kinase, N-terminal domain"/>
    <property type="match status" value="1"/>
</dbReference>
<evidence type="ECO:0000256" key="1">
    <source>
        <dbReference type="ARBA" id="ARBA00004496"/>
    </source>
</evidence>
<dbReference type="GO" id="GO:0034476">
    <property type="term" value="P:U5 snRNA 3'-end processing"/>
    <property type="evidence" value="ECO:0007669"/>
    <property type="project" value="TreeGrafter"/>
</dbReference>
<name>G0RZG4_CHATD</name>
<evidence type="ECO:0000313" key="10">
    <source>
        <dbReference type="Proteomes" id="UP000008066"/>
    </source>
</evidence>
<comment type="subcellular location">
    <subcellularLocation>
        <location evidence="1">Cytoplasm</location>
    </subcellularLocation>
    <subcellularLocation>
        <location evidence="2">Nucleus</location>
        <location evidence="2">Nucleolus</location>
    </subcellularLocation>
</comment>
<dbReference type="GO" id="GO:0000467">
    <property type="term" value="P:exonucleolytic trimming to generate mature 3'-end of 5.8S rRNA from tricistronic rRNA transcript (SSU-rRNA, 5.8S rRNA, LSU-rRNA)"/>
    <property type="evidence" value="ECO:0007669"/>
    <property type="project" value="TreeGrafter"/>
</dbReference>
<feature type="domain" description="Exoribonuclease phosphorolytic" evidence="8">
    <location>
        <begin position="38"/>
        <end position="199"/>
    </location>
</feature>
<evidence type="ECO:0007829" key="12">
    <source>
        <dbReference type="PDB" id="8R1O"/>
    </source>
</evidence>
<dbReference type="GO" id="GO:0005730">
    <property type="term" value="C:nucleolus"/>
    <property type="evidence" value="ECO:0007669"/>
    <property type="project" value="UniProtKB-SubCell"/>
</dbReference>
<dbReference type="GO" id="GO:0071038">
    <property type="term" value="P:TRAMP-dependent tRNA surveillance pathway"/>
    <property type="evidence" value="ECO:0007669"/>
    <property type="project" value="TreeGrafter"/>
</dbReference>
<keyword evidence="10" id="KW-1185">Reference proteome</keyword>
<dbReference type="OrthoDB" id="272245at2759"/>
<sequence>MSAASSQHVLLSPAELAYLHASLSLTPPIRPDGRSPTQFRPLIAETGILPGANGSARVCFADGTEAIVGVKAEVEKTVSRSKEDEEVGLLVASAGDMDVDDEEGYAKVGADNRTGEASWVEITVEIPGVRDDDSGMVFLAQLLGEALLADGEFVKKLWINRRYHWKLYIDILLISPPLSYPLPLLSLTTHLALLSTRLPRLKSEGDEDPYFDDDWAVAPYLFPRSSSASKSSKSSPTQPTTRPPITLLVMAVGNNILFDPSKEELAVADVALAVSVTATDVDPDESDAQKETATATAGPDSADAAKRGRKLRLLSIRTIDPPSRLTPPGVPNSTNPAAIYGTTSSSGTNGNGQPQQKVESGKISEPIEPIEGVWRAPRGGAKRLVLGALVQKVLEKGGVVDEVLDALEGVELT</sequence>
<dbReference type="EMBL" id="GL988032">
    <property type="protein sequence ID" value="EGS23592.1"/>
    <property type="molecule type" value="Genomic_DNA"/>
</dbReference>
<accession>G0RZG4</accession>
<reference evidence="9 10" key="1">
    <citation type="journal article" date="2011" name="Cell">
        <title>Insight into structure and assembly of the nuclear pore complex by utilizing the genome of a eukaryotic thermophile.</title>
        <authorList>
            <person name="Amlacher S."/>
            <person name="Sarges P."/>
            <person name="Flemming D."/>
            <person name="van Noort V."/>
            <person name="Kunze R."/>
            <person name="Devos D.P."/>
            <person name="Arumugam M."/>
            <person name="Bork P."/>
            <person name="Hurt E."/>
        </authorList>
    </citation>
    <scope>NUCLEOTIDE SEQUENCE [LARGE SCALE GENOMIC DNA]</scope>
    <source>
        <strain evidence="10">DSM 1495 / CBS 144.50 / IMI 039719</strain>
    </source>
</reference>
<dbReference type="GO" id="GO:0034473">
    <property type="term" value="P:U1 snRNA 3'-end processing"/>
    <property type="evidence" value="ECO:0007669"/>
    <property type="project" value="TreeGrafter"/>
</dbReference>
<dbReference type="GO" id="GO:0016075">
    <property type="term" value="P:rRNA catabolic process"/>
    <property type="evidence" value="ECO:0007669"/>
    <property type="project" value="TreeGrafter"/>
</dbReference>
<evidence type="ECO:0000259" key="8">
    <source>
        <dbReference type="Pfam" id="PF01138"/>
    </source>
</evidence>
<dbReference type="PDB" id="8PEL">
    <property type="method" value="X-ray"/>
    <property type="resolution" value="3.81 A"/>
    <property type="chains" value="E=1-413"/>
</dbReference>
<dbReference type="SMR" id="G0RZG4"/>